<dbReference type="InterPro" id="IPR052338">
    <property type="entry name" value="Transposase_5"/>
</dbReference>
<name>A0AAE0QQ37_9TELE</name>
<evidence type="ECO:0000259" key="1">
    <source>
        <dbReference type="Pfam" id="PF01498"/>
    </source>
</evidence>
<dbReference type="Gene3D" id="3.30.420.10">
    <property type="entry name" value="Ribonuclease H-like superfamily/Ribonuclease H"/>
    <property type="match status" value="1"/>
</dbReference>
<keyword evidence="3" id="KW-1185">Reference proteome</keyword>
<dbReference type="EMBL" id="JAUCMX010000012">
    <property type="protein sequence ID" value="KAK3528719.1"/>
    <property type="molecule type" value="Genomic_DNA"/>
</dbReference>
<feature type="domain" description="Transposase Tc1-like" evidence="1">
    <location>
        <begin position="17"/>
        <end position="84"/>
    </location>
</feature>
<proteinExistence type="predicted"/>
<organism evidence="2 3">
    <name type="scientific">Hemibagrus guttatus</name>
    <dbReference type="NCBI Taxonomy" id="175788"/>
    <lineage>
        <taxon>Eukaryota</taxon>
        <taxon>Metazoa</taxon>
        <taxon>Chordata</taxon>
        <taxon>Craniata</taxon>
        <taxon>Vertebrata</taxon>
        <taxon>Euteleostomi</taxon>
        <taxon>Actinopterygii</taxon>
        <taxon>Neopterygii</taxon>
        <taxon>Teleostei</taxon>
        <taxon>Ostariophysi</taxon>
        <taxon>Siluriformes</taxon>
        <taxon>Bagridae</taxon>
        <taxon>Hemibagrus</taxon>
    </lineage>
</organism>
<reference evidence="2" key="1">
    <citation type="submission" date="2023-06" db="EMBL/GenBank/DDBJ databases">
        <title>Male Hemibagrus guttatus genome.</title>
        <authorList>
            <person name="Bian C."/>
        </authorList>
    </citation>
    <scope>NUCLEOTIDE SEQUENCE</scope>
    <source>
        <strain evidence="2">Male_cb2023</strain>
        <tissue evidence="2">Muscle</tissue>
    </source>
</reference>
<comment type="caution">
    <text evidence="2">The sequence shown here is derived from an EMBL/GenBank/DDBJ whole genome shotgun (WGS) entry which is preliminary data.</text>
</comment>
<dbReference type="PANTHER" id="PTHR23022">
    <property type="entry name" value="TRANSPOSABLE ELEMENT-RELATED"/>
    <property type="match status" value="1"/>
</dbReference>
<dbReference type="PANTHER" id="PTHR23022:SF135">
    <property type="entry name" value="SI:DKEY-77F5.3"/>
    <property type="match status" value="1"/>
</dbReference>
<gene>
    <name evidence="2" type="ORF">QTP70_010063</name>
</gene>
<dbReference type="Proteomes" id="UP001274896">
    <property type="component" value="Unassembled WGS sequence"/>
</dbReference>
<dbReference type="GO" id="GO:0006313">
    <property type="term" value="P:DNA transposition"/>
    <property type="evidence" value="ECO:0007669"/>
    <property type="project" value="InterPro"/>
</dbReference>
<dbReference type="Pfam" id="PF01498">
    <property type="entry name" value="HTH_Tnp_Tc3_2"/>
    <property type="match status" value="1"/>
</dbReference>
<dbReference type="InterPro" id="IPR036397">
    <property type="entry name" value="RNaseH_sf"/>
</dbReference>
<dbReference type="GO" id="GO:0003677">
    <property type="term" value="F:DNA binding"/>
    <property type="evidence" value="ECO:0007669"/>
    <property type="project" value="InterPro"/>
</dbReference>
<evidence type="ECO:0000313" key="3">
    <source>
        <dbReference type="Proteomes" id="UP001274896"/>
    </source>
</evidence>
<protein>
    <recommendedName>
        <fullName evidence="1">Transposase Tc1-like domain-containing protein</fullName>
    </recommendedName>
</protein>
<evidence type="ECO:0000313" key="2">
    <source>
        <dbReference type="EMBL" id="KAK3528719.1"/>
    </source>
</evidence>
<dbReference type="InterPro" id="IPR002492">
    <property type="entry name" value="Transposase_Tc1-like"/>
</dbReference>
<dbReference type="AlphaFoldDB" id="A0AAE0QQ37"/>
<accession>A0AAE0QQ37</accession>
<dbReference type="GO" id="GO:0015074">
    <property type="term" value="P:DNA integration"/>
    <property type="evidence" value="ECO:0007669"/>
    <property type="project" value="InterPro"/>
</dbReference>
<sequence length="313" mass="34347">MEEVWNHQRSGEKGAYIREVNKNPLVTLKKLQRFSVERGEPSRRTTTSAALHQSDLYGRVTRQKPLLSKRHMTSHLEFAKRHLKDSQTMRNKILWSDETKIELFGLNGKRHVWRKPDTDHHLANTIPTVKHGGGSIMLWGCFSAAGYGRLVRMEGKLNAAMYRDILDEDLLQSALNLRTQLTDTHSTNIQDVIKATAAQGLFDIIDNFDRKATTYADTLYAGTDTYANAFENEPGKRIPKAGAKAEAGVGRAGAAWSIFAVEANGPNASAEATANGLEAGAMAVAELGSVSAVAGPIEARLGLAIDTVDKQYT</sequence>